<evidence type="ECO:0000313" key="2">
    <source>
        <dbReference type="Proteomes" id="UP001186974"/>
    </source>
</evidence>
<dbReference type="EMBL" id="JAWDJW010010211">
    <property type="protein sequence ID" value="KAK3049326.1"/>
    <property type="molecule type" value="Genomic_DNA"/>
</dbReference>
<comment type="caution">
    <text evidence="1">The sequence shown here is derived from an EMBL/GenBank/DDBJ whole genome shotgun (WGS) entry which is preliminary data.</text>
</comment>
<sequence length="246" mass="27238">MTEETVEKAADTAVKVEKKIEEKLTVLWNEVEAWQQDNHYIVSGYRPASNSYSKSASSIFYLHNETVNIWTHLLGSLAAIITSIVLYGELKERYQSATQDDVLVFGCFFSGAAACLGMSATYHAISNHSHEVARFGNKLDYLGIVFLIWGSFVASIFYGFQEDVTLIRRYWAMVTTIGAGCAVVSTDSRFRTPQLRPLRAGMFVAMGLSAVVPVFHGLSLYGVDKMTQLIGLPWLVAQGLLYLIGA</sequence>
<evidence type="ECO:0000313" key="1">
    <source>
        <dbReference type="EMBL" id="KAK3049326.1"/>
    </source>
</evidence>
<accession>A0ACC3CWV0</accession>
<protein>
    <submittedName>
        <fullName evidence="1">Uncharacterized protein</fullName>
    </submittedName>
</protein>
<feature type="non-terminal residue" evidence="1">
    <location>
        <position position="246"/>
    </location>
</feature>
<keyword evidence="2" id="KW-1185">Reference proteome</keyword>
<reference evidence="1" key="1">
    <citation type="submission" date="2024-09" db="EMBL/GenBank/DDBJ databases">
        <title>Black Yeasts Isolated from many extreme environments.</title>
        <authorList>
            <person name="Coleine C."/>
            <person name="Stajich J.E."/>
            <person name="Selbmann L."/>
        </authorList>
    </citation>
    <scope>NUCLEOTIDE SEQUENCE</scope>
    <source>
        <strain evidence="1">CCFEE 5737</strain>
    </source>
</reference>
<dbReference type="Proteomes" id="UP001186974">
    <property type="component" value="Unassembled WGS sequence"/>
</dbReference>
<proteinExistence type="predicted"/>
<name>A0ACC3CWV0_9PEZI</name>
<gene>
    <name evidence="1" type="ORF">LTS18_012790</name>
</gene>
<organism evidence="1 2">
    <name type="scientific">Coniosporium uncinatum</name>
    <dbReference type="NCBI Taxonomy" id="93489"/>
    <lineage>
        <taxon>Eukaryota</taxon>
        <taxon>Fungi</taxon>
        <taxon>Dikarya</taxon>
        <taxon>Ascomycota</taxon>
        <taxon>Pezizomycotina</taxon>
        <taxon>Dothideomycetes</taxon>
        <taxon>Dothideomycetes incertae sedis</taxon>
        <taxon>Coniosporium</taxon>
    </lineage>
</organism>